<dbReference type="Pfam" id="PF00069">
    <property type="entry name" value="Pkinase"/>
    <property type="match status" value="1"/>
</dbReference>
<dbReference type="InParanoid" id="G9NB22"/>
<dbReference type="InterPro" id="IPR000719">
    <property type="entry name" value="Prot_kinase_dom"/>
</dbReference>
<comment type="similarity">
    <text evidence="4">Belongs to the protein kinase superfamily.</text>
</comment>
<dbReference type="Gene3D" id="1.10.510.10">
    <property type="entry name" value="Transferase(Phosphotransferase) domain 1"/>
    <property type="match status" value="1"/>
</dbReference>
<feature type="domain" description="Protein kinase" evidence="6">
    <location>
        <begin position="38"/>
        <end position="287"/>
    </location>
</feature>
<dbReference type="SUPFAM" id="SSF56112">
    <property type="entry name" value="Protein kinase-like (PK-like)"/>
    <property type="match status" value="1"/>
</dbReference>
<dbReference type="GO" id="GO:0005634">
    <property type="term" value="C:nucleus"/>
    <property type="evidence" value="ECO:0007669"/>
    <property type="project" value="TreeGrafter"/>
</dbReference>
<evidence type="ECO:0000313" key="7">
    <source>
        <dbReference type="EMBL" id="EHK16032.1"/>
    </source>
</evidence>
<gene>
    <name evidence="7" type="ORF">TRIVIDRAFT_39175</name>
</gene>
<proteinExistence type="inferred from homology"/>
<dbReference type="InterPro" id="IPR008271">
    <property type="entry name" value="Ser/Thr_kinase_AS"/>
</dbReference>
<dbReference type="Proteomes" id="UP000007115">
    <property type="component" value="Unassembled WGS sequence"/>
</dbReference>
<evidence type="ECO:0000259" key="6">
    <source>
        <dbReference type="PROSITE" id="PS50011"/>
    </source>
</evidence>
<keyword evidence="4" id="KW-0808">Transferase</keyword>
<dbReference type="RefSeq" id="XP_013950234.1">
    <property type="nucleotide sequence ID" value="XM_014094759.1"/>
</dbReference>
<name>G9NB22_HYPVG</name>
<dbReference type="InterPro" id="IPR011009">
    <property type="entry name" value="Kinase-like_dom_sf"/>
</dbReference>
<feature type="binding site" evidence="3">
    <location>
        <position position="67"/>
    </location>
    <ligand>
        <name>ATP</name>
        <dbReference type="ChEBI" id="CHEBI:30616"/>
    </ligand>
</feature>
<sequence length="318" mass="35844">MSSNPLNPWSDSGSRSTWNEKDEILSNVHSRTFTSDKYLRGSTLGQGAWSVVYKVKRVSDGRLFAAKSASDDKQLYNEMKMITEFSHNNFLQFIELHQQGDAVGAKILITELCEGGDLSTYIWHAPGGMDMVEIVLVISQMSDVLAFLHGMNYYHSDVKPKNIFIRRFNPIEVVLGDCADCRTGTHKYWSPDMAAHIPHDGRADDMWALGISVLSMMVQLPHMKRRNRNTVKKDVCNFVDECGYHAQYLEGLNPENRLVKLACQMLVFDPEFRITAADCNQQAMELLEHLDKEGDESKGKGTEGLGIQSPPDFKPASF</sequence>
<dbReference type="OrthoDB" id="10252171at2759"/>
<dbReference type="HOGENOM" id="CLU_073118_0_0_1"/>
<dbReference type="eggNOG" id="KOG0593">
    <property type="taxonomic scope" value="Eukaryota"/>
</dbReference>
<evidence type="ECO:0000256" key="1">
    <source>
        <dbReference type="ARBA" id="ARBA00022741"/>
    </source>
</evidence>
<evidence type="ECO:0000256" key="5">
    <source>
        <dbReference type="SAM" id="MobiDB-lite"/>
    </source>
</evidence>
<dbReference type="InterPro" id="IPR017441">
    <property type="entry name" value="Protein_kinase_ATP_BS"/>
</dbReference>
<dbReference type="PROSITE" id="PS00108">
    <property type="entry name" value="PROTEIN_KINASE_ST"/>
    <property type="match status" value="1"/>
</dbReference>
<dbReference type="VEuPathDB" id="FungiDB:TRIVIDRAFT_39175"/>
<dbReference type="PROSITE" id="PS00107">
    <property type="entry name" value="PROTEIN_KINASE_ATP"/>
    <property type="match status" value="1"/>
</dbReference>
<dbReference type="AlphaFoldDB" id="G9NB22"/>
<dbReference type="SMART" id="SM00220">
    <property type="entry name" value="S_TKc"/>
    <property type="match status" value="1"/>
</dbReference>
<keyword evidence="8" id="KW-1185">Reference proteome</keyword>
<evidence type="ECO:0000256" key="2">
    <source>
        <dbReference type="ARBA" id="ARBA00022840"/>
    </source>
</evidence>
<evidence type="ECO:0000313" key="8">
    <source>
        <dbReference type="Proteomes" id="UP000007115"/>
    </source>
</evidence>
<accession>G9NB22</accession>
<dbReference type="OMA" id="MSITAWT"/>
<dbReference type="GO" id="GO:0004674">
    <property type="term" value="F:protein serine/threonine kinase activity"/>
    <property type="evidence" value="ECO:0007669"/>
    <property type="project" value="UniProtKB-KW"/>
</dbReference>
<dbReference type="EMBL" id="ABDF02000091">
    <property type="protein sequence ID" value="EHK16032.1"/>
    <property type="molecule type" value="Genomic_DNA"/>
</dbReference>
<reference evidence="7 8" key="1">
    <citation type="journal article" date="2011" name="Genome Biol.">
        <title>Comparative genome sequence analysis underscores mycoparasitism as the ancestral life style of Trichoderma.</title>
        <authorList>
            <person name="Kubicek C.P."/>
            <person name="Herrera-Estrella A."/>
            <person name="Seidl-Seiboth V."/>
            <person name="Martinez D.A."/>
            <person name="Druzhinina I.S."/>
            <person name="Thon M."/>
            <person name="Zeilinger S."/>
            <person name="Casas-Flores S."/>
            <person name="Horwitz B.A."/>
            <person name="Mukherjee P.K."/>
            <person name="Mukherjee M."/>
            <person name="Kredics L."/>
            <person name="Alcaraz L.D."/>
            <person name="Aerts A."/>
            <person name="Antal Z."/>
            <person name="Atanasova L."/>
            <person name="Cervantes-Badillo M.G."/>
            <person name="Challacombe J."/>
            <person name="Chertkov O."/>
            <person name="McCluskey K."/>
            <person name="Coulpier F."/>
            <person name="Deshpande N."/>
            <person name="von Doehren H."/>
            <person name="Ebbole D.J."/>
            <person name="Esquivel-Naranjo E.U."/>
            <person name="Fekete E."/>
            <person name="Flipphi M."/>
            <person name="Glaser F."/>
            <person name="Gomez-Rodriguez E.Y."/>
            <person name="Gruber S."/>
            <person name="Han C."/>
            <person name="Henrissat B."/>
            <person name="Hermosa R."/>
            <person name="Hernandez-Onate M."/>
            <person name="Karaffa L."/>
            <person name="Kosti I."/>
            <person name="Le Crom S."/>
            <person name="Lindquist E."/>
            <person name="Lucas S."/>
            <person name="Luebeck M."/>
            <person name="Luebeck P.S."/>
            <person name="Margeot A."/>
            <person name="Metz B."/>
            <person name="Misra M."/>
            <person name="Nevalainen H."/>
            <person name="Omann M."/>
            <person name="Packer N."/>
            <person name="Perrone G."/>
            <person name="Uresti-Rivera E.E."/>
            <person name="Salamov A."/>
            <person name="Schmoll M."/>
            <person name="Seiboth B."/>
            <person name="Shapiro H."/>
            <person name="Sukno S."/>
            <person name="Tamayo-Ramos J.A."/>
            <person name="Tisch D."/>
            <person name="Wiest A."/>
            <person name="Wilkinson H.H."/>
            <person name="Zhang M."/>
            <person name="Coutinho P.M."/>
            <person name="Kenerley C.M."/>
            <person name="Monte E."/>
            <person name="Baker S.E."/>
            <person name="Grigoriev I.V."/>
        </authorList>
    </citation>
    <scope>NUCLEOTIDE SEQUENCE [LARGE SCALE GENOMIC DNA]</scope>
    <source>
        <strain evidence="8">Gv29-8 / FGSC 10586</strain>
    </source>
</reference>
<evidence type="ECO:0000256" key="4">
    <source>
        <dbReference type="RuleBase" id="RU000304"/>
    </source>
</evidence>
<dbReference type="CDD" id="cd00180">
    <property type="entry name" value="PKc"/>
    <property type="match status" value="1"/>
</dbReference>
<keyword evidence="2 3" id="KW-0067">ATP-binding</keyword>
<dbReference type="GO" id="GO:0044773">
    <property type="term" value="P:mitotic DNA damage checkpoint signaling"/>
    <property type="evidence" value="ECO:0007669"/>
    <property type="project" value="TreeGrafter"/>
</dbReference>
<keyword evidence="1 3" id="KW-0547">Nucleotide-binding</keyword>
<organism evidence="7 8">
    <name type="scientific">Hypocrea virens (strain Gv29-8 / FGSC 10586)</name>
    <name type="common">Gliocladium virens</name>
    <name type="synonym">Trichoderma virens</name>
    <dbReference type="NCBI Taxonomy" id="413071"/>
    <lineage>
        <taxon>Eukaryota</taxon>
        <taxon>Fungi</taxon>
        <taxon>Dikarya</taxon>
        <taxon>Ascomycota</taxon>
        <taxon>Pezizomycotina</taxon>
        <taxon>Sordariomycetes</taxon>
        <taxon>Hypocreomycetidae</taxon>
        <taxon>Hypocreales</taxon>
        <taxon>Hypocreaceae</taxon>
        <taxon>Trichoderma</taxon>
    </lineage>
</organism>
<evidence type="ECO:0000256" key="3">
    <source>
        <dbReference type="PROSITE-ProRule" id="PRU10141"/>
    </source>
</evidence>
<dbReference type="STRING" id="413071.G9NB22"/>
<keyword evidence="4" id="KW-0723">Serine/threonine-protein kinase</keyword>
<dbReference type="PANTHER" id="PTHR44167:SF24">
    <property type="entry name" value="SERINE_THREONINE-PROTEIN KINASE CHK2"/>
    <property type="match status" value="1"/>
</dbReference>
<dbReference type="GeneID" id="25793776"/>
<dbReference type="PROSITE" id="PS50011">
    <property type="entry name" value="PROTEIN_KINASE_DOM"/>
    <property type="match status" value="1"/>
</dbReference>
<keyword evidence="4" id="KW-0418">Kinase</keyword>
<protein>
    <recommendedName>
        <fullName evidence="6">Protein kinase domain-containing protein</fullName>
    </recommendedName>
</protein>
<dbReference type="GO" id="GO:0005524">
    <property type="term" value="F:ATP binding"/>
    <property type="evidence" value="ECO:0007669"/>
    <property type="project" value="UniProtKB-UniRule"/>
</dbReference>
<comment type="caution">
    <text evidence="7">The sequence shown here is derived from an EMBL/GenBank/DDBJ whole genome shotgun (WGS) entry which is preliminary data.</text>
</comment>
<feature type="region of interest" description="Disordered" evidence="5">
    <location>
        <begin position="293"/>
        <end position="318"/>
    </location>
</feature>
<dbReference type="PANTHER" id="PTHR44167">
    <property type="entry name" value="OVARIAN-SPECIFIC SERINE/THREONINE-PROTEIN KINASE LOK-RELATED"/>
    <property type="match status" value="1"/>
</dbReference>